<accession>A0A2K2UD58</accession>
<dbReference type="Gene3D" id="3.10.20.860">
    <property type="match status" value="1"/>
</dbReference>
<dbReference type="Pfam" id="PF15731">
    <property type="entry name" value="MqsA_antitoxin"/>
    <property type="match status" value="1"/>
</dbReference>
<dbReference type="SMART" id="SM00530">
    <property type="entry name" value="HTH_XRE"/>
    <property type="match status" value="1"/>
</dbReference>
<dbReference type="Proteomes" id="UP000236197">
    <property type="component" value="Unassembled WGS sequence"/>
</dbReference>
<dbReference type="PROSITE" id="PS50943">
    <property type="entry name" value="HTH_CROC1"/>
    <property type="match status" value="1"/>
</dbReference>
<evidence type="ECO:0000313" key="3">
    <source>
        <dbReference type="Proteomes" id="UP000236197"/>
    </source>
</evidence>
<comment type="caution">
    <text evidence="2">The sequence shown here is derived from an EMBL/GenBank/DDBJ whole genome shotgun (WGS) entry which is preliminary data.</text>
</comment>
<proteinExistence type="predicted"/>
<keyword evidence="3" id="KW-1185">Reference proteome</keyword>
<gene>
    <name evidence="2" type="ORF">C2L71_04570</name>
</gene>
<dbReference type="OrthoDB" id="3174483at2"/>
<reference evidence="3" key="1">
    <citation type="submission" date="2018-01" db="EMBL/GenBank/DDBJ databases">
        <title>Rubneribacter badeniensis gen. nov., sp. nov., and Colonibacter rubneri, gen. nov., sp. nov., WGS of new members of the Eggerthellaceae.</title>
        <authorList>
            <person name="Danylec N."/>
            <person name="Stoll D.A."/>
            <person name="Doetsch A."/>
            <person name="Kulling S.E."/>
            <person name="Huch M."/>
        </authorList>
    </citation>
    <scope>NUCLEOTIDE SEQUENCE [LARGE SCALE GENOMIC DNA]</scope>
    <source>
        <strain evidence="3">ResAG-96</strain>
    </source>
</reference>
<organism evidence="2 3">
    <name type="scientific">Enteroscipio rubneri</name>
    <dbReference type="NCBI Taxonomy" id="2070686"/>
    <lineage>
        <taxon>Bacteria</taxon>
        <taxon>Bacillati</taxon>
        <taxon>Actinomycetota</taxon>
        <taxon>Coriobacteriia</taxon>
        <taxon>Eggerthellales</taxon>
        <taxon>Eggerthellaceae</taxon>
        <taxon>Enteroscipio</taxon>
    </lineage>
</organism>
<evidence type="ECO:0000259" key="1">
    <source>
        <dbReference type="PROSITE" id="PS50943"/>
    </source>
</evidence>
<name>A0A2K2UD58_9ACTN</name>
<feature type="domain" description="HTH cro/C1-type" evidence="1">
    <location>
        <begin position="74"/>
        <end position="105"/>
    </location>
</feature>
<dbReference type="NCBIfam" id="TIGR03830">
    <property type="entry name" value="CxxCG_CxxCG_HTH"/>
    <property type="match status" value="1"/>
</dbReference>
<dbReference type="Gene3D" id="1.10.260.40">
    <property type="entry name" value="lambda repressor-like DNA-binding domains"/>
    <property type="match status" value="1"/>
</dbReference>
<dbReference type="InterPro" id="IPR022452">
    <property type="entry name" value="MqsA"/>
</dbReference>
<dbReference type="InterPro" id="IPR001387">
    <property type="entry name" value="Cro/C1-type_HTH"/>
</dbReference>
<dbReference type="InterPro" id="IPR010982">
    <property type="entry name" value="Lambda_DNA-bd_dom_sf"/>
</dbReference>
<dbReference type="InterPro" id="IPR032758">
    <property type="entry name" value="MqsA/HigA-2"/>
</dbReference>
<protein>
    <recommendedName>
        <fullName evidence="1">HTH cro/C1-type domain-containing protein</fullName>
    </recommendedName>
</protein>
<dbReference type="AlphaFoldDB" id="A0A2K2UD58"/>
<dbReference type="CDD" id="cd00093">
    <property type="entry name" value="HTH_XRE"/>
    <property type="match status" value="1"/>
</dbReference>
<dbReference type="EMBL" id="PPEK01000003">
    <property type="protein sequence ID" value="PNV68189.1"/>
    <property type="molecule type" value="Genomic_DNA"/>
</dbReference>
<dbReference type="GO" id="GO:0003677">
    <property type="term" value="F:DNA binding"/>
    <property type="evidence" value="ECO:0007669"/>
    <property type="project" value="InterPro"/>
</dbReference>
<evidence type="ECO:0000313" key="2">
    <source>
        <dbReference type="EMBL" id="PNV68189.1"/>
    </source>
</evidence>
<sequence>MMTKCPACGGKIMDIHGPIEWDVKGEQIVVDDADYCLCASCGEIYLEGGMDGIIHRRAVDQYKRDNGLLSGDEVRELRQGLGLSQAKFEKLIGAGPKTVVRWERGSVFQNRTADTLMRVIRDFPEVAAYLMERVDEPHAS</sequence>
<dbReference type="SUPFAM" id="SSF47413">
    <property type="entry name" value="lambda repressor-like DNA-binding domains"/>
    <property type="match status" value="1"/>
</dbReference>